<evidence type="ECO:0000256" key="1">
    <source>
        <dbReference type="ARBA" id="ARBA00010618"/>
    </source>
</evidence>
<dbReference type="AlphaFoldDB" id="A0A8H4IVM1"/>
<dbReference type="GO" id="GO:0003723">
    <property type="term" value="F:RNA binding"/>
    <property type="evidence" value="ECO:0007669"/>
    <property type="project" value="InterPro"/>
</dbReference>
<reference evidence="5" key="1">
    <citation type="submission" date="2020-04" db="EMBL/GenBank/DDBJ databases">
        <title>Genome Assembly and Annotation of Botryosphaeria dothidea sdau 11-99, a Latent Pathogen of Apple Fruit Ring Rot in China.</title>
        <authorList>
            <person name="Yu C."/>
            <person name="Diao Y."/>
            <person name="Lu Q."/>
            <person name="Zhao J."/>
            <person name="Cui S."/>
            <person name="Peng C."/>
            <person name="He B."/>
            <person name="Liu H."/>
        </authorList>
    </citation>
    <scope>NUCLEOTIDE SEQUENCE [LARGE SCALE GENOMIC DNA]</scope>
    <source>
        <strain evidence="5">Sdau11-99</strain>
    </source>
</reference>
<dbReference type="Pfam" id="PF16906">
    <property type="entry name" value="Ribosomal_L26"/>
    <property type="match status" value="1"/>
</dbReference>
<dbReference type="InterPro" id="IPR005825">
    <property type="entry name" value="Ribosomal_uL24_CS"/>
</dbReference>
<evidence type="ECO:0000313" key="5">
    <source>
        <dbReference type="EMBL" id="KAF4307174.1"/>
    </source>
</evidence>
<dbReference type="NCBIfam" id="TIGR01080">
    <property type="entry name" value="rplX_A_E"/>
    <property type="match status" value="1"/>
</dbReference>
<dbReference type="OrthoDB" id="1688503at2759"/>
<dbReference type="SMART" id="SM00739">
    <property type="entry name" value="KOW"/>
    <property type="match status" value="1"/>
</dbReference>
<comment type="caution">
    <text evidence="5">The sequence shown here is derived from an EMBL/GenBank/DDBJ whole genome shotgun (WGS) entry which is preliminary data.</text>
</comment>
<dbReference type="EMBL" id="WWBZ02000033">
    <property type="protein sequence ID" value="KAF4307174.1"/>
    <property type="molecule type" value="Genomic_DNA"/>
</dbReference>
<name>A0A8H4IVM1_9PEZI</name>
<feature type="domain" description="KOW" evidence="4">
    <location>
        <begin position="129"/>
        <end position="156"/>
    </location>
</feature>
<evidence type="ECO:0000256" key="3">
    <source>
        <dbReference type="ARBA" id="ARBA00023274"/>
    </source>
</evidence>
<dbReference type="CDD" id="cd06089">
    <property type="entry name" value="KOW_RPL26"/>
    <property type="match status" value="1"/>
</dbReference>
<keyword evidence="6" id="KW-1185">Reference proteome</keyword>
<keyword evidence="2 5" id="KW-0689">Ribosomal protein</keyword>
<sequence length="216" mass="23957">MRNGSHRRSRGDACRSPRFAFSLEFTNAGVAPEVPRLVGFSGKQVSASSISPTTFLPEDLAGRRDDDVTPNFDDTHITSAMTKIQNSVASSRRKSRKAHFGAPSSVRRVIMSAPLSKELREKYNVRSIPIRKDDEVTIVRGSNKGREGKITSVYRLKYIIHVERVVREKSNGQSVPLGIAPSKVVITKLKLDKDRESILERIGKGREAVKAKTTKA</sequence>
<dbReference type="InterPro" id="IPR041988">
    <property type="entry name" value="Ribosomal_uL24_KOW"/>
</dbReference>
<dbReference type="Proteomes" id="UP000572817">
    <property type="component" value="Unassembled WGS sequence"/>
</dbReference>
<dbReference type="InterPro" id="IPR005756">
    <property type="entry name" value="Ribosomal_uL24_euk/arc"/>
</dbReference>
<dbReference type="GO" id="GO:0006412">
    <property type="term" value="P:translation"/>
    <property type="evidence" value="ECO:0007669"/>
    <property type="project" value="InterPro"/>
</dbReference>
<accession>A0A8H4IVM1</accession>
<dbReference type="Pfam" id="PF00467">
    <property type="entry name" value="KOW"/>
    <property type="match status" value="1"/>
</dbReference>
<dbReference type="InterPro" id="IPR014722">
    <property type="entry name" value="Rib_uL2_dom2"/>
</dbReference>
<comment type="similarity">
    <text evidence="1">Belongs to the universal ribosomal protein uL24 family.</text>
</comment>
<proteinExistence type="inferred from homology"/>
<organism evidence="5 6">
    <name type="scientific">Botryosphaeria dothidea</name>
    <dbReference type="NCBI Taxonomy" id="55169"/>
    <lineage>
        <taxon>Eukaryota</taxon>
        <taxon>Fungi</taxon>
        <taxon>Dikarya</taxon>
        <taxon>Ascomycota</taxon>
        <taxon>Pezizomycotina</taxon>
        <taxon>Dothideomycetes</taxon>
        <taxon>Dothideomycetes incertae sedis</taxon>
        <taxon>Botryosphaeriales</taxon>
        <taxon>Botryosphaeriaceae</taxon>
        <taxon>Botryosphaeria</taxon>
    </lineage>
</organism>
<evidence type="ECO:0000259" key="4">
    <source>
        <dbReference type="SMART" id="SM00739"/>
    </source>
</evidence>
<dbReference type="InterPro" id="IPR005824">
    <property type="entry name" value="KOW"/>
</dbReference>
<dbReference type="SUPFAM" id="SSF50104">
    <property type="entry name" value="Translation proteins SH3-like domain"/>
    <property type="match status" value="1"/>
</dbReference>
<evidence type="ECO:0000256" key="2">
    <source>
        <dbReference type="ARBA" id="ARBA00022980"/>
    </source>
</evidence>
<protein>
    <submittedName>
        <fullName evidence="5">Ribosomal protein L26/L24P eukaryotic/archaeal</fullName>
    </submittedName>
</protein>
<keyword evidence="3" id="KW-0687">Ribonucleoprotein</keyword>
<evidence type="ECO:0000313" key="6">
    <source>
        <dbReference type="Proteomes" id="UP000572817"/>
    </source>
</evidence>
<dbReference type="Gene3D" id="2.30.30.30">
    <property type="match status" value="1"/>
</dbReference>
<dbReference type="GO" id="GO:0015934">
    <property type="term" value="C:large ribosomal subunit"/>
    <property type="evidence" value="ECO:0007669"/>
    <property type="project" value="InterPro"/>
</dbReference>
<dbReference type="PANTHER" id="PTHR11143">
    <property type="entry name" value="60S RIBOSOMAL PROTEIN L26 FAMILY MEMBER"/>
    <property type="match status" value="1"/>
</dbReference>
<dbReference type="FunFam" id="2.30.30.30:FF:000009">
    <property type="entry name" value="60S ribosomal protein L26"/>
    <property type="match status" value="1"/>
</dbReference>
<dbReference type="InterPro" id="IPR008991">
    <property type="entry name" value="Translation_prot_SH3-like_sf"/>
</dbReference>
<gene>
    <name evidence="5" type="ORF">GTA08_BOTSDO05106</name>
</gene>
<dbReference type="PROSITE" id="PS01108">
    <property type="entry name" value="RIBOSOMAL_L24"/>
    <property type="match status" value="1"/>
</dbReference>
<dbReference type="GO" id="GO:0003735">
    <property type="term" value="F:structural constituent of ribosome"/>
    <property type="evidence" value="ECO:0007669"/>
    <property type="project" value="InterPro"/>
</dbReference>